<evidence type="ECO:0000256" key="7">
    <source>
        <dbReference type="ARBA" id="ARBA00023237"/>
    </source>
</evidence>
<evidence type="ECO:0000256" key="4">
    <source>
        <dbReference type="ARBA" id="ARBA00022452"/>
    </source>
</evidence>
<keyword evidence="5" id="KW-0812">Transmembrane</keyword>
<dbReference type="InterPro" id="IPR051906">
    <property type="entry name" value="TolC-like"/>
</dbReference>
<gene>
    <name evidence="9" type="ORF">PROAA_330025</name>
</gene>
<evidence type="ECO:0000256" key="1">
    <source>
        <dbReference type="ARBA" id="ARBA00004442"/>
    </source>
</evidence>
<reference evidence="9 10" key="1">
    <citation type="submission" date="2016-06" db="EMBL/GenBank/DDBJ databases">
        <authorList>
            <person name="Kjaerup R.B."/>
            <person name="Dalgaard T.S."/>
            <person name="Juul-Madsen H.R."/>
        </authorList>
    </citation>
    <scope>NUCLEOTIDE SEQUENCE [LARGE SCALE GENOMIC DNA]</scope>
    <source>
        <strain evidence="9">2</strain>
    </source>
</reference>
<evidence type="ECO:0000256" key="2">
    <source>
        <dbReference type="ARBA" id="ARBA00007613"/>
    </source>
</evidence>
<dbReference type="GO" id="GO:1990281">
    <property type="term" value="C:efflux pump complex"/>
    <property type="evidence" value="ECO:0007669"/>
    <property type="project" value="TreeGrafter"/>
</dbReference>
<keyword evidence="8" id="KW-0732">Signal</keyword>
<evidence type="ECO:0000256" key="6">
    <source>
        <dbReference type="ARBA" id="ARBA00023136"/>
    </source>
</evidence>
<accession>A0A1A8XY04</accession>
<keyword evidence="3" id="KW-0813">Transport</keyword>
<name>A0A1A8XY04_9RHOO</name>
<dbReference type="GO" id="GO:0015562">
    <property type="term" value="F:efflux transmembrane transporter activity"/>
    <property type="evidence" value="ECO:0007669"/>
    <property type="project" value="InterPro"/>
</dbReference>
<protein>
    <submittedName>
        <fullName evidence="9">Type I secretion outer membrane protein, TolC family</fullName>
    </submittedName>
</protein>
<dbReference type="PANTHER" id="PTHR30026">
    <property type="entry name" value="OUTER MEMBRANE PROTEIN TOLC"/>
    <property type="match status" value="1"/>
</dbReference>
<evidence type="ECO:0000313" key="10">
    <source>
        <dbReference type="Proteomes" id="UP000199600"/>
    </source>
</evidence>
<dbReference type="EMBL" id="FLQY01000257">
    <property type="protein sequence ID" value="SBT09581.1"/>
    <property type="molecule type" value="Genomic_DNA"/>
</dbReference>
<organism evidence="9 10">
    <name type="scientific">Candidatus Propionivibrio aalborgensis</name>
    <dbReference type="NCBI Taxonomy" id="1860101"/>
    <lineage>
        <taxon>Bacteria</taxon>
        <taxon>Pseudomonadati</taxon>
        <taxon>Pseudomonadota</taxon>
        <taxon>Betaproteobacteria</taxon>
        <taxon>Rhodocyclales</taxon>
        <taxon>Rhodocyclaceae</taxon>
        <taxon>Propionivibrio</taxon>
    </lineage>
</organism>
<sequence>MRLKVSPSRSSLLLAALFSTAPAFSTDLMQVYRDALTNDQQYMAARATADALREKEPQGLSGLLPTISGTANTTWNENKYSASNQPQKINRDFNTNAYNVNLTQPLFRWQNIVQYSQGKLQVVQAEANFAQASQDLILRVAQAYFDVLYAEENLKAVRANKQSIGQQLEQAKKNFEVGTATITDSQEAQSRFDLASAQEIAAENDLEVKRFALSVIIGKHPGELNRLKPQAELKPPQPASMDPWVDAAEKDSFVVQAQQAAAEVAAKEVERNRAGHYPTLDVVANYGKNNSALSFLGNDSLETTARNIGLQLNIPLFQGGYVNSKTREAAANRSAAQATLENTKRTAALNARQSYLGVVNGLAQVRALNAALISSTSALESNKLGYEVGVRINIDVLNAENQVYITKRDLARARFDTLLSQLRLKAAVGSLGEADLEQINSLFEAP</sequence>
<dbReference type="InterPro" id="IPR003423">
    <property type="entry name" value="OMP_efflux"/>
</dbReference>
<feature type="chain" id="PRO_5008381841" evidence="8">
    <location>
        <begin position="26"/>
        <end position="446"/>
    </location>
</feature>
<dbReference type="Pfam" id="PF02321">
    <property type="entry name" value="OEP"/>
    <property type="match status" value="2"/>
</dbReference>
<dbReference type="Gene3D" id="1.20.1600.10">
    <property type="entry name" value="Outer membrane efflux proteins (OEP)"/>
    <property type="match status" value="1"/>
</dbReference>
<dbReference type="SUPFAM" id="SSF56954">
    <property type="entry name" value="Outer membrane efflux proteins (OEP)"/>
    <property type="match status" value="1"/>
</dbReference>
<dbReference type="Proteomes" id="UP000199600">
    <property type="component" value="Unassembled WGS sequence"/>
</dbReference>
<comment type="similarity">
    <text evidence="2">Belongs to the outer membrane factor (OMF) (TC 1.B.17) family.</text>
</comment>
<keyword evidence="10" id="KW-1185">Reference proteome</keyword>
<evidence type="ECO:0000256" key="5">
    <source>
        <dbReference type="ARBA" id="ARBA00022692"/>
    </source>
</evidence>
<dbReference type="PANTHER" id="PTHR30026:SF20">
    <property type="entry name" value="OUTER MEMBRANE PROTEIN TOLC"/>
    <property type="match status" value="1"/>
</dbReference>
<keyword evidence="4" id="KW-1134">Transmembrane beta strand</keyword>
<keyword evidence="6" id="KW-0472">Membrane</keyword>
<dbReference type="NCBIfam" id="TIGR01844">
    <property type="entry name" value="type_I_sec_TolC"/>
    <property type="match status" value="1"/>
</dbReference>
<dbReference type="RefSeq" id="WP_186411648.1">
    <property type="nucleotide sequence ID" value="NZ_FLQY01000257.1"/>
</dbReference>
<evidence type="ECO:0000256" key="3">
    <source>
        <dbReference type="ARBA" id="ARBA00022448"/>
    </source>
</evidence>
<keyword evidence="7" id="KW-0998">Cell outer membrane</keyword>
<dbReference type="GO" id="GO:0009279">
    <property type="term" value="C:cell outer membrane"/>
    <property type="evidence" value="ECO:0007669"/>
    <property type="project" value="UniProtKB-SubCell"/>
</dbReference>
<dbReference type="GO" id="GO:0015288">
    <property type="term" value="F:porin activity"/>
    <property type="evidence" value="ECO:0007669"/>
    <property type="project" value="TreeGrafter"/>
</dbReference>
<proteinExistence type="inferred from homology"/>
<evidence type="ECO:0000313" key="9">
    <source>
        <dbReference type="EMBL" id="SBT09581.1"/>
    </source>
</evidence>
<feature type="signal peptide" evidence="8">
    <location>
        <begin position="1"/>
        <end position="25"/>
    </location>
</feature>
<dbReference type="InterPro" id="IPR010130">
    <property type="entry name" value="T1SS_OMP_TolC"/>
</dbReference>
<dbReference type="AlphaFoldDB" id="A0A1A8XY04"/>
<evidence type="ECO:0000256" key="8">
    <source>
        <dbReference type="SAM" id="SignalP"/>
    </source>
</evidence>
<comment type="subcellular location">
    <subcellularLocation>
        <location evidence="1">Cell outer membrane</location>
    </subcellularLocation>
</comment>